<feature type="transmembrane region" description="Helical" evidence="12">
    <location>
        <begin position="312"/>
        <end position="329"/>
    </location>
</feature>
<keyword evidence="10 12" id="KW-0472">Membrane</keyword>
<dbReference type="PANTHER" id="PTHR30009:SF4">
    <property type="entry name" value="PTS SYSTEM N-ACETYLGLUCOSAMINE-SPECIFIC EIICBA COMPONENT"/>
    <property type="match status" value="1"/>
</dbReference>
<dbReference type="Pfam" id="PF02378">
    <property type="entry name" value="PTS_EIIC"/>
    <property type="match status" value="1"/>
</dbReference>
<evidence type="ECO:0000259" key="14">
    <source>
        <dbReference type="PROSITE" id="PS51098"/>
    </source>
</evidence>
<dbReference type="InterPro" id="IPR001996">
    <property type="entry name" value="PTS_IIB_1"/>
</dbReference>
<dbReference type="InterPro" id="IPR001127">
    <property type="entry name" value="PTS_EIIA_1_perm"/>
</dbReference>
<keyword evidence="9 12" id="KW-1133">Transmembrane helix</keyword>
<dbReference type="Gene3D" id="2.70.70.10">
    <property type="entry name" value="Glucose Permease (Domain IIA)"/>
    <property type="match status" value="1"/>
</dbReference>
<feature type="domain" description="PTS EIIC type-1" evidence="15">
    <location>
        <begin position="2"/>
        <end position="423"/>
    </location>
</feature>
<dbReference type="InterPro" id="IPR050429">
    <property type="entry name" value="PTS_Glucose_EIICBA"/>
</dbReference>
<dbReference type="GO" id="GO:0015764">
    <property type="term" value="P:N-acetylglucosamine transport"/>
    <property type="evidence" value="ECO:0007669"/>
    <property type="project" value="TreeGrafter"/>
</dbReference>
<evidence type="ECO:0000256" key="12">
    <source>
        <dbReference type="SAM" id="Phobius"/>
    </source>
</evidence>
<evidence type="ECO:0000256" key="3">
    <source>
        <dbReference type="ARBA" id="ARBA00022475"/>
    </source>
</evidence>
<dbReference type="GO" id="GO:0016301">
    <property type="term" value="F:kinase activity"/>
    <property type="evidence" value="ECO:0007669"/>
    <property type="project" value="UniProtKB-KW"/>
</dbReference>
<evidence type="ECO:0000256" key="8">
    <source>
        <dbReference type="ARBA" id="ARBA00022777"/>
    </source>
</evidence>
<evidence type="ECO:0000256" key="4">
    <source>
        <dbReference type="ARBA" id="ARBA00022597"/>
    </source>
</evidence>
<dbReference type="GO" id="GO:0009401">
    <property type="term" value="P:phosphoenolpyruvate-dependent sugar phosphotransferase system"/>
    <property type="evidence" value="ECO:0007669"/>
    <property type="project" value="UniProtKB-KW"/>
</dbReference>
<dbReference type="InterPro" id="IPR018113">
    <property type="entry name" value="PTrfase_EIIB_Cys"/>
</dbReference>
<keyword evidence="3" id="KW-1003">Cell membrane</keyword>
<evidence type="ECO:0000256" key="10">
    <source>
        <dbReference type="ARBA" id="ARBA00023136"/>
    </source>
</evidence>
<evidence type="ECO:0000313" key="17">
    <source>
        <dbReference type="Proteomes" id="UP001054925"/>
    </source>
</evidence>
<name>A0AAV5G332_CORAM</name>
<dbReference type="PROSITE" id="PS51103">
    <property type="entry name" value="PTS_EIIC_TYPE_1"/>
    <property type="match status" value="1"/>
</dbReference>
<gene>
    <name evidence="16" type="primary">nagE</name>
    <name evidence="16" type="ORF">CAT723_15720</name>
</gene>
<evidence type="ECO:0000256" key="6">
    <source>
        <dbReference type="ARBA" id="ARBA00022683"/>
    </source>
</evidence>
<feature type="transmembrane region" description="Helical" evidence="12">
    <location>
        <begin position="127"/>
        <end position="147"/>
    </location>
</feature>
<feature type="transmembrane region" description="Helical" evidence="12">
    <location>
        <begin position="391"/>
        <end position="411"/>
    </location>
</feature>
<proteinExistence type="predicted"/>
<dbReference type="InterPro" id="IPR003352">
    <property type="entry name" value="PTS_EIIC"/>
</dbReference>
<dbReference type="SUPFAM" id="SSF55604">
    <property type="entry name" value="Glucose permease domain IIB"/>
    <property type="match status" value="1"/>
</dbReference>
<feature type="transmembrane region" description="Helical" evidence="12">
    <location>
        <begin position="193"/>
        <end position="215"/>
    </location>
</feature>
<dbReference type="EMBL" id="BQKK01000003">
    <property type="protein sequence ID" value="GJN43093.1"/>
    <property type="molecule type" value="Genomic_DNA"/>
</dbReference>
<evidence type="ECO:0000256" key="7">
    <source>
        <dbReference type="ARBA" id="ARBA00022692"/>
    </source>
</evidence>
<reference evidence="16" key="1">
    <citation type="submission" date="2021-12" db="EMBL/GenBank/DDBJ databases">
        <title>Draft genome sequence of Corynebacterium ammoniagenes strain T-723.</title>
        <authorList>
            <person name="Matsuzawa M."/>
            <person name="Hiratani M."/>
            <person name="Abe I."/>
            <person name="Tsuji Y."/>
            <person name="Nakamura J."/>
        </authorList>
    </citation>
    <scope>NUCLEOTIDE SEQUENCE</scope>
    <source>
        <strain evidence="16">T-723</strain>
    </source>
</reference>
<feature type="active site" description="Phosphocysteine intermediate; for EIIB activity" evidence="11">
    <location>
        <position position="473"/>
    </location>
</feature>
<dbReference type="RefSeq" id="WP_236163875.1">
    <property type="nucleotide sequence ID" value="NZ_BQKK01000003.1"/>
</dbReference>
<protein>
    <submittedName>
        <fullName evidence="16">PTS N-acetylglucosamine transporter subunit IIABC</fullName>
    </submittedName>
</protein>
<dbReference type="SUPFAM" id="SSF51261">
    <property type="entry name" value="Duplicated hybrid motif"/>
    <property type="match status" value="1"/>
</dbReference>
<keyword evidence="5" id="KW-0808">Transferase</keyword>
<dbReference type="InterPro" id="IPR010974">
    <property type="entry name" value="PTS_IIBC_nag"/>
</dbReference>
<organism evidence="16 17">
    <name type="scientific">Corynebacterium ammoniagenes</name>
    <name type="common">Brevibacterium ammoniagenes</name>
    <dbReference type="NCBI Taxonomy" id="1697"/>
    <lineage>
        <taxon>Bacteria</taxon>
        <taxon>Bacillati</taxon>
        <taxon>Actinomycetota</taxon>
        <taxon>Actinomycetes</taxon>
        <taxon>Mycobacteriales</taxon>
        <taxon>Corynebacteriaceae</taxon>
        <taxon>Corynebacterium</taxon>
    </lineage>
</organism>
<dbReference type="Proteomes" id="UP001054925">
    <property type="component" value="Unassembled WGS sequence"/>
</dbReference>
<sequence>MDKIMEPLQRLGKALMGAVAVMPLAALMMGIGYWISSVGGDNTVIFGDLLLKTGAAVLDNLGVIFAIAIAYGLSRDNSGAAALAGFVGFATLVNLIGPEAIAGYRGIEPTELTGDEALRWAESGWDAIGYGNVLFGIMIGILAAWIYNRFYQTQLPDAFAFFSGRRLVPILSSIFSAVVAGIMYIIWPLVYSALFSFGAWIQGLGAVGAGLYGFANRLLIPTGLHHALNSVFWFDVMGIDDIRKFQEGPATIDAAAAATDALSCPGVWDGTTCEVLGVVGQYQAGFFPIMMFGLPGAALAIYLRAKTKRRKAVGALMMAAAVASFFTGVTEPLEFSFMFLAPLLYLVHAILTGISLAIASAMGWTAGFGFSAGAVDFLLSSQNPLANQWWMLLVMGVIYFFAYLGIFYFLIGVFSIKTPGREDGDDADAGADFDAFTDIAKPAGGGDNPNTHTANEIIQGLGGKANIDSIDYCSTRLRTHVHDASLVDEPRIRKAAASGLVRPTKQSIQVIVGTKVQFVYDEVARLLAQSGAEADLIGERPASELDQDVAPVSTGVATAVELSKPTVGTVIPLENVADEAFSSKSVGEGFALVPVETASVFDVCAPASGQLSMVFKTNHAFSITTSAGLDVLVHIGFDTVNLHGEGFTRLVEAGQHVEAGQPVIRVDARALRARGVDLTIAVVMPTKQQVAAVSLAQGLGSVAAEVAMK</sequence>
<comment type="subcellular location">
    <subcellularLocation>
        <location evidence="1">Cell membrane</location>
        <topology evidence="1">Multi-pass membrane protein</topology>
    </subcellularLocation>
</comment>
<evidence type="ECO:0000256" key="9">
    <source>
        <dbReference type="ARBA" id="ARBA00022989"/>
    </source>
</evidence>
<dbReference type="GO" id="GO:0015572">
    <property type="term" value="F:N-acetylglucosamine transmembrane transporter activity"/>
    <property type="evidence" value="ECO:0007669"/>
    <property type="project" value="InterPro"/>
</dbReference>
<keyword evidence="8" id="KW-0418">Kinase</keyword>
<evidence type="ECO:0000259" key="13">
    <source>
        <dbReference type="PROSITE" id="PS51093"/>
    </source>
</evidence>
<dbReference type="GO" id="GO:0005886">
    <property type="term" value="C:plasma membrane"/>
    <property type="evidence" value="ECO:0007669"/>
    <property type="project" value="UniProtKB-SubCell"/>
</dbReference>
<dbReference type="Pfam" id="PF00358">
    <property type="entry name" value="PTS_EIIA_1"/>
    <property type="match status" value="1"/>
</dbReference>
<dbReference type="GO" id="GO:0019866">
    <property type="term" value="C:organelle inner membrane"/>
    <property type="evidence" value="ECO:0007669"/>
    <property type="project" value="InterPro"/>
</dbReference>
<dbReference type="InterPro" id="IPR011055">
    <property type="entry name" value="Dup_hybrid_motif"/>
</dbReference>
<dbReference type="PROSITE" id="PS51098">
    <property type="entry name" value="PTS_EIIB_TYPE_1"/>
    <property type="match status" value="1"/>
</dbReference>
<dbReference type="NCBIfam" id="TIGR01998">
    <property type="entry name" value="PTS-II-BC-nag"/>
    <property type="match status" value="1"/>
</dbReference>
<evidence type="ECO:0000256" key="5">
    <source>
        <dbReference type="ARBA" id="ARBA00022679"/>
    </source>
</evidence>
<dbReference type="PROSITE" id="PS51093">
    <property type="entry name" value="PTS_EIIA_TYPE_1"/>
    <property type="match status" value="1"/>
</dbReference>
<dbReference type="InterPro" id="IPR013013">
    <property type="entry name" value="PTS_EIIC_1"/>
</dbReference>
<feature type="transmembrane region" description="Helical" evidence="12">
    <location>
        <begin position="12"/>
        <end position="35"/>
    </location>
</feature>
<dbReference type="GO" id="GO:0008982">
    <property type="term" value="F:protein-N(PI)-phosphohistidine-sugar phosphotransferase activity"/>
    <property type="evidence" value="ECO:0007669"/>
    <property type="project" value="InterPro"/>
</dbReference>
<keyword evidence="4" id="KW-0762">Sugar transport</keyword>
<dbReference type="PROSITE" id="PS00371">
    <property type="entry name" value="PTS_EIIA_TYPE_1_HIS"/>
    <property type="match status" value="1"/>
</dbReference>
<dbReference type="Gene3D" id="3.30.1360.60">
    <property type="entry name" value="Glucose permease domain IIB"/>
    <property type="match status" value="1"/>
</dbReference>
<dbReference type="Pfam" id="PF00367">
    <property type="entry name" value="PTS_EIIB"/>
    <property type="match status" value="1"/>
</dbReference>
<comment type="caution">
    <text evidence="16">The sequence shown here is derived from an EMBL/GenBank/DDBJ whole genome shotgun (WGS) entry which is preliminary data.</text>
</comment>
<keyword evidence="2" id="KW-0813">Transport</keyword>
<evidence type="ECO:0000256" key="2">
    <source>
        <dbReference type="ARBA" id="ARBA00022448"/>
    </source>
</evidence>
<dbReference type="GO" id="GO:0090563">
    <property type="term" value="F:protein-phosphocysteine-sugar phosphotransferase activity"/>
    <property type="evidence" value="ECO:0007669"/>
    <property type="project" value="TreeGrafter"/>
</dbReference>
<dbReference type="NCBIfam" id="TIGR00826">
    <property type="entry name" value="EIIB_glc"/>
    <property type="match status" value="1"/>
</dbReference>
<feature type="transmembrane region" description="Helical" evidence="12">
    <location>
        <begin position="167"/>
        <end position="187"/>
    </location>
</feature>
<keyword evidence="7 12" id="KW-0812">Transmembrane</keyword>
<dbReference type="PANTHER" id="PTHR30009">
    <property type="entry name" value="CYTOCHROME C-TYPE SYNTHESIS PROTEIN AND PTS TRANSMEMBRANE COMPONENT"/>
    <property type="match status" value="1"/>
</dbReference>
<accession>A0AAV5G332</accession>
<dbReference type="CDD" id="cd00212">
    <property type="entry name" value="PTS_IIB_glc"/>
    <property type="match status" value="1"/>
</dbReference>
<evidence type="ECO:0000256" key="11">
    <source>
        <dbReference type="PROSITE-ProRule" id="PRU00421"/>
    </source>
</evidence>
<evidence type="ECO:0000313" key="16">
    <source>
        <dbReference type="EMBL" id="GJN43093.1"/>
    </source>
</evidence>
<feature type="domain" description="PTS EIIA type-1" evidence="13">
    <location>
        <begin position="578"/>
        <end position="686"/>
    </location>
</feature>
<evidence type="ECO:0000256" key="1">
    <source>
        <dbReference type="ARBA" id="ARBA00004651"/>
    </source>
</evidence>
<keyword evidence="6" id="KW-0598">Phosphotransferase system</keyword>
<evidence type="ECO:0000259" key="15">
    <source>
        <dbReference type="PROSITE" id="PS51103"/>
    </source>
</evidence>
<feature type="domain" description="PTS EIIB type-1" evidence="14">
    <location>
        <begin position="451"/>
        <end position="533"/>
    </location>
</feature>
<feature type="transmembrane region" description="Helical" evidence="12">
    <location>
        <begin position="55"/>
        <end position="73"/>
    </location>
</feature>
<dbReference type="NCBIfam" id="TIGR00830">
    <property type="entry name" value="PTBA"/>
    <property type="match status" value="1"/>
</dbReference>
<feature type="transmembrane region" description="Helical" evidence="12">
    <location>
        <begin position="80"/>
        <end position="107"/>
    </location>
</feature>
<dbReference type="InterPro" id="IPR036878">
    <property type="entry name" value="Glu_permease_IIB"/>
</dbReference>
<dbReference type="AlphaFoldDB" id="A0AAV5G332"/>